<dbReference type="PANTHER" id="PTHR10622:SF10">
    <property type="entry name" value="HET DOMAIN-CONTAINING PROTEIN"/>
    <property type="match status" value="1"/>
</dbReference>
<evidence type="ECO:0000313" key="5">
    <source>
        <dbReference type="Proteomes" id="UP000054317"/>
    </source>
</evidence>
<dbReference type="Pfam" id="PF26640">
    <property type="entry name" value="DUF8212"/>
    <property type="match status" value="1"/>
</dbReference>
<dbReference type="OrthoDB" id="2756291at2759"/>
<dbReference type="GeneID" id="19417270"/>
<dbReference type="EMBL" id="JH711797">
    <property type="protein sequence ID" value="EIW51943.1"/>
    <property type="molecule type" value="Genomic_DNA"/>
</dbReference>
<dbReference type="RefSeq" id="XP_008045064.1">
    <property type="nucleotide sequence ID" value="XM_008046873.1"/>
</dbReference>
<dbReference type="InterPro" id="IPR010730">
    <property type="entry name" value="HET"/>
</dbReference>
<keyword evidence="5" id="KW-1185">Reference proteome</keyword>
<name>R7S7D1_TRAVS</name>
<reference evidence="5" key="1">
    <citation type="journal article" date="2012" name="Science">
        <title>The Paleozoic origin of enzymatic lignin decomposition reconstructed from 31 fungal genomes.</title>
        <authorList>
            <person name="Floudas D."/>
            <person name="Binder M."/>
            <person name="Riley R."/>
            <person name="Barry K."/>
            <person name="Blanchette R.A."/>
            <person name="Henrissat B."/>
            <person name="Martinez A.T."/>
            <person name="Otillar R."/>
            <person name="Spatafora J.W."/>
            <person name="Yadav J.S."/>
            <person name="Aerts A."/>
            <person name="Benoit I."/>
            <person name="Boyd A."/>
            <person name="Carlson A."/>
            <person name="Copeland A."/>
            <person name="Coutinho P.M."/>
            <person name="de Vries R.P."/>
            <person name="Ferreira P."/>
            <person name="Findley K."/>
            <person name="Foster B."/>
            <person name="Gaskell J."/>
            <person name="Glotzer D."/>
            <person name="Gorecki P."/>
            <person name="Heitman J."/>
            <person name="Hesse C."/>
            <person name="Hori C."/>
            <person name="Igarashi K."/>
            <person name="Jurgens J.A."/>
            <person name="Kallen N."/>
            <person name="Kersten P."/>
            <person name="Kohler A."/>
            <person name="Kuees U."/>
            <person name="Kumar T.K.A."/>
            <person name="Kuo A."/>
            <person name="LaButti K."/>
            <person name="Larrondo L.F."/>
            <person name="Lindquist E."/>
            <person name="Ling A."/>
            <person name="Lombard V."/>
            <person name="Lucas S."/>
            <person name="Lundell T."/>
            <person name="Martin R."/>
            <person name="McLaughlin D.J."/>
            <person name="Morgenstern I."/>
            <person name="Morin E."/>
            <person name="Murat C."/>
            <person name="Nagy L.G."/>
            <person name="Nolan M."/>
            <person name="Ohm R.A."/>
            <person name="Patyshakuliyeva A."/>
            <person name="Rokas A."/>
            <person name="Ruiz-Duenas F.J."/>
            <person name="Sabat G."/>
            <person name="Salamov A."/>
            <person name="Samejima M."/>
            <person name="Schmutz J."/>
            <person name="Slot J.C."/>
            <person name="St John F."/>
            <person name="Stenlid J."/>
            <person name="Sun H."/>
            <person name="Sun S."/>
            <person name="Syed K."/>
            <person name="Tsang A."/>
            <person name="Wiebenga A."/>
            <person name="Young D."/>
            <person name="Pisabarro A."/>
            <person name="Eastwood D.C."/>
            <person name="Martin F."/>
            <person name="Cullen D."/>
            <person name="Grigoriev I.V."/>
            <person name="Hibbett D.S."/>
        </authorList>
    </citation>
    <scope>NUCLEOTIDE SEQUENCE [LARGE SCALE GENOMIC DNA]</scope>
    <source>
        <strain evidence="5">FP-101664</strain>
    </source>
</reference>
<organism evidence="4 5">
    <name type="scientific">Trametes versicolor (strain FP-101664)</name>
    <name type="common">White-rot fungus</name>
    <name type="synonym">Coriolus versicolor</name>
    <dbReference type="NCBI Taxonomy" id="717944"/>
    <lineage>
        <taxon>Eukaryota</taxon>
        <taxon>Fungi</taxon>
        <taxon>Dikarya</taxon>
        <taxon>Basidiomycota</taxon>
        <taxon>Agaricomycotina</taxon>
        <taxon>Agaricomycetes</taxon>
        <taxon>Polyporales</taxon>
        <taxon>Polyporaceae</taxon>
        <taxon>Trametes</taxon>
    </lineage>
</organism>
<feature type="coiled-coil region" evidence="1">
    <location>
        <begin position="718"/>
        <end position="745"/>
    </location>
</feature>
<evidence type="ECO:0000313" key="4">
    <source>
        <dbReference type="EMBL" id="EIW51943.1"/>
    </source>
</evidence>
<dbReference type="InterPro" id="IPR058525">
    <property type="entry name" value="DUF8212"/>
</dbReference>
<sequence>MPRTTALHSPSSWPLARYRLTGALASAYGIRLVFKVMPRFLNTQTGQFVWMGDPRTARYAILSHTWRSSGHGEEQSPEGTSSNIERNSFFSHPELSSKISGICKVARDAGYELIWIDSCCIDTASSAELSEAINSMYEWYSRADICYVYLTDVPDGEDPAAEASAFLRSRWHRRGWTLQELIAPKHVVFLTSRWSFLGTKLQLASTLSKATGIDITVLTGVVSLESISVSRRMSWAADRETTRIEDEAYCLLGIFGVRMSPIYGEGRHAFLRLQEEIIRTIPDQSIFAWGPRHVDLLTLDTARTLPPNIWHPCEEGLLATSPRDFVCANNITPLSISEFAQHLGRAQDIIPPLHCVFTPQGVRVRLLCVDLALLDQVIPAVMQTGAGTRETRPCDECRGRGFAHYLGILQCVDSAGSLVALPLCRPRPGPREHGSLVVTTHITCGALNHDPYHSVRLARTLMKGAFPLLPVEVFICRTTPPAHTSHVWSPMASWDRCGRPSAIRIAPWCRDDLRALGFGMSPVDCRLERLATGEGLLHFSLTLTRPRERHILSAGDRNDWEQYVQIQLELSHQWYSQALVGSSRVHFSVNHYYPLPPVTSSGPTLAALDPVGPAAVEVLQAHPSSRQSPPKEPGVGTHHEFRSLLWEPPAVDLEDIAYLPHVFAEDTLAQDHAHEPGLQNAEMDASDAHSVAARSPSLFSAVSAPSRSSSTYGQVDLVARLMQRVEELQREVNDTRAEMAAMSSELRAITTTSGMRANT</sequence>
<dbReference type="AlphaFoldDB" id="R7S7D1"/>
<gene>
    <name evidence="4" type="ORF">TRAVEDRAFT_53937</name>
</gene>
<evidence type="ECO:0000256" key="1">
    <source>
        <dbReference type="SAM" id="Coils"/>
    </source>
</evidence>
<feature type="domain" description="Heterokaryon incompatibility" evidence="2">
    <location>
        <begin position="59"/>
        <end position="152"/>
    </location>
</feature>
<dbReference type="PANTHER" id="PTHR10622">
    <property type="entry name" value="HET DOMAIN-CONTAINING PROTEIN"/>
    <property type="match status" value="1"/>
</dbReference>
<dbReference type="Proteomes" id="UP000054317">
    <property type="component" value="Unassembled WGS sequence"/>
</dbReference>
<proteinExistence type="predicted"/>
<dbReference type="Pfam" id="PF06985">
    <property type="entry name" value="HET"/>
    <property type="match status" value="1"/>
</dbReference>
<evidence type="ECO:0000259" key="2">
    <source>
        <dbReference type="Pfam" id="PF06985"/>
    </source>
</evidence>
<feature type="domain" description="DUF8212" evidence="3">
    <location>
        <begin position="268"/>
        <end position="412"/>
    </location>
</feature>
<keyword evidence="1" id="KW-0175">Coiled coil</keyword>
<accession>R7S7D1</accession>
<evidence type="ECO:0000259" key="3">
    <source>
        <dbReference type="Pfam" id="PF26640"/>
    </source>
</evidence>
<protein>
    <submittedName>
        <fullName evidence="4">HET-domain-containing protein</fullName>
    </submittedName>
</protein>
<dbReference type="KEGG" id="tvs:TRAVEDRAFT_53937"/>